<dbReference type="AlphaFoldDB" id="A0A6J4PRF0"/>
<accession>A0A6J4PRF0</accession>
<sequence>VSQDAHLLHGSGQLRRWRRDAVVSGATGLAREVGV</sequence>
<feature type="non-terminal residue" evidence="1">
    <location>
        <position position="1"/>
    </location>
</feature>
<feature type="non-terminal residue" evidence="1">
    <location>
        <position position="35"/>
    </location>
</feature>
<evidence type="ECO:0000313" key="1">
    <source>
        <dbReference type="EMBL" id="CAA9423437.1"/>
    </source>
</evidence>
<organism evidence="1">
    <name type="scientific">uncultured Rubrobacteraceae bacterium</name>
    <dbReference type="NCBI Taxonomy" id="349277"/>
    <lineage>
        <taxon>Bacteria</taxon>
        <taxon>Bacillati</taxon>
        <taxon>Actinomycetota</taxon>
        <taxon>Rubrobacteria</taxon>
        <taxon>Rubrobacterales</taxon>
        <taxon>Rubrobacteraceae</taxon>
        <taxon>environmental samples</taxon>
    </lineage>
</organism>
<gene>
    <name evidence="1" type="ORF">AVDCRST_MAG80-89</name>
</gene>
<proteinExistence type="predicted"/>
<reference evidence="1" key="1">
    <citation type="submission" date="2020-02" db="EMBL/GenBank/DDBJ databases">
        <authorList>
            <person name="Meier V. D."/>
        </authorList>
    </citation>
    <scope>NUCLEOTIDE SEQUENCE</scope>
    <source>
        <strain evidence="1">AVDCRST_MAG80</strain>
    </source>
</reference>
<name>A0A6J4PRF0_9ACTN</name>
<dbReference type="EMBL" id="CADCVC010000011">
    <property type="protein sequence ID" value="CAA9423437.1"/>
    <property type="molecule type" value="Genomic_DNA"/>
</dbReference>
<protein>
    <submittedName>
        <fullName evidence="1">Uncharacterized protein</fullName>
    </submittedName>
</protein>